<reference evidence="1" key="1">
    <citation type="submission" date="2021-03" db="EMBL/GenBank/DDBJ databases">
        <title>Acanthopleuribacteraceae sp. M133.</title>
        <authorList>
            <person name="Wang G."/>
        </authorList>
    </citation>
    <scope>NUCLEOTIDE SEQUENCE</scope>
    <source>
        <strain evidence="1">M133</strain>
    </source>
</reference>
<sequence>MIVISPIERRLLLALAAFRLLTHSQMYRLQIAHSSYLRTLTHKLCSFPNPAYPLVGRLKKNRFGCMEHMFFLTGAGALFLGIVPDKKLWPCPPRHRESAYDDYWHRKYCVDFHIALVLALRQSDLAELEHIDRYYLSQAGSKNAAHHSVCAQSRIVFPEGQQFFVPDMNFLLQGKTNSSIRALYTLEMINGRNTKRVLQQVFRHTEAHEQGAFSARYGMQVSAVLLLFSSDQALEAVRRRFFEIRPDANRFAALFYFGTVARINRSVLACWKMAGKDAKQYFHFVTGKAV</sequence>
<keyword evidence="2" id="KW-1185">Reference proteome</keyword>
<dbReference type="Proteomes" id="UP000663929">
    <property type="component" value="Chromosome"/>
</dbReference>
<dbReference type="RefSeq" id="WP_237382218.1">
    <property type="nucleotide sequence ID" value="NZ_CP071793.1"/>
</dbReference>
<dbReference type="AlphaFoldDB" id="A0A8A4TQ67"/>
<name>A0A8A4TQ67_SULCO</name>
<proteinExistence type="predicted"/>
<accession>A0A8A4TQ67</accession>
<dbReference type="EMBL" id="CP071793">
    <property type="protein sequence ID" value="QTD52109.1"/>
    <property type="molecule type" value="Genomic_DNA"/>
</dbReference>
<dbReference type="KEGG" id="scor:J3U87_06510"/>
<protein>
    <submittedName>
        <fullName evidence="1">Uncharacterized protein</fullName>
    </submittedName>
</protein>
<evidence type="ECO:0000313" key="1">
    <source>
        <dbReference type="EMBL" id="QTD52109.1"/>
    </source>
</evidence>
<evidence type="ECO:0000313" key="2">
    <source>
        <dbReference type="Proteomes" id="UP000663929"/>
    </source>
</evidence>
<gene>
    <name evidence="1" type="ORF">J3U87_06510</name>
</gene>
<organism evidence="1 2">
    <name type="scientific">Sulfidibacter corallicola</name>
    <dbReference type="NCBI Taxonomy" id="2818388"/>
    <lineage>
        <taxon>Bacteria</taxon>
        <taxon>Pseudomonadati</taxon>
        <taxon>Acidobacteriota</taxon>
        <taxon>Holophagae</taxon>
        <taxon>Acanthopleuribacterales</taxon>
        <taxon>Acanthopleuribacteraceae</taxon>
        <taxon>Sulfidibacter</taxon>
    </lineage>
</organism>